<dbReference type="PANTHER" id="PTHR43639:SF1">
    <property type="entry name" value="SHORT-CHAIN DEHYDROGENASE_REDUCTASE FAMILY PROTEIN"/>
    <property type="match status" value="1"/>
</dbReference>
<keyword evidence="2" id="KW-0560">Oxidoreductase</keyword>
<dbReference type="PRINTS" id="PR00081">
    <property type="entry name" value="GDHRDH"/>
</dbReference>
<dbReference type="EMBL" id="UINC01003689">
    <property type="protein sequence ID" value="SVA08444.1"/>
    <property type="molecule type" value="Genomic_DNA"/>
</dbReference>
<reference evidence="3" key="1">
    <citation type="submission" date="2018-05" db="EMBL/GenBank/DDBJ databases">
        <authorList>
            <person name="Lanie J.A."/>
            <person name="Ng W.-L."/>
            <person name="Kazmierczak K.M."/>
            <person name="Andrzejewski T.M."/>
            <person name="Davidsen T.M."/>
            <person name="Wayne K.J."/>
            <person name="Tettelin H."/>
            <person name="Glass J.I."/>
            <person name="Rusch D."/>
            <person name="Podicherti R."/>
            <person name="Tsui H.-C.T."/>
            <person name="Winkler M.E."/>
        </authorList>
    </citation>
    <scope>NUCLEOTIDE SEQUENCE</scope>
</reference>
<comment type="similarity">
    <text evidence="1">Belongs to the short-chain dehydrogenases/reductases (SDR) family.</text>
</comment>
<evidence type="ECO:0000256" key="1">
    <source>
        <dbReference type="ARBA" id="ARBA00006484"/>
    </source>
</evidence>
<dbReference type="GO" id="GO:0016491">
    <property type="term" value="F:oxidoreductase activity"/>
    <property type="evidence" value="ECO:0007669"/>
    <property type="project" value="UniProtKB-KW"/>
</dbReference>
<sequence length="246" mass="26234">MQLTGRSALVTGGKRIGAVVAQALAARGADVALSFNRSRHEAEQAAEAIRAHGQQAFIAPADLSQASACGEIVQATTEALGRLDILVHMASVYTQTPFDQLTVEDWDRSLAVDLRAAFLCARAAVPHMRAAGGGRIVMFSDWTAKSGRPTYTGYLPYYVAKAGSVALAEALAFELAPDQILVNSIAPGPIRAPAQLGKAVQEEVIRATPLSRWGGDEEIVKTVLWLIESDFVTGETIRVDGGRHLR</sequence>
<organism evidence="3">
    <name type="scientific">marine metagenome</name>
    <dbReference type="NCBI Taxonomy" id="408172"/>
    <lineage>
        <taxon>unclassified sequences</taxon>
        <taxon>metagenomes</taxon>
        <taxon>ecological metagenomes</taxon>
    </lineage>
</organism>
<dbReference type="InterPro" id="IPR036291">
    <property type="entry name" value="NAD(P)-bd_dom_sf"/>
</dbReference>
<proteinExistence type="inferred from homology"/>
<dbReference type="Pfam" id="PF13561">
    <property type="entry name" value="adh_short_C2"/>
    <property type="match status" value="1"/>
</dbReference>
<dbReference type="InterPro" id="IPR002347">
    <property type="entry name" value="SDR_fam"/>
</dbReference>
<dbReference type="AlphaFoldDB" id="A0A381SYI8"/>
<gene>
    <name evidence="3" type="ORF">METZ01_LOCUS61298</name>
</gene>
<dbReference type="SUPFAM" id="SSF51735">
    <property type="entry name" value="NAD(P)-binding Rossmann-fold domains"/>
    <property type="match status" value="1"/>
</dbReference>
<dbReference type="FunFam" id="3.40.50.720:FF:000084">
    <property type="entry name" value="Short-chain dehydrogenase reductase"/>
    <property type="match status" value="1"/>
</dbReference>
<accession>A0A381SYI8</accession>
<dbReference type="PANTHER" id="PTHR43639">
    <property type="entry name" value="OXIDOREDUCTASE, SHORT-CHAIN DEHYDROGENASE/REDUCTASE FAMILY (AFU_ORTHOLOGUE AFUA_5G02870)"/>
    <property type="match status" value="1"/>
</dbReference>
<name>A0A381SYI8_9ZZZZ</name>
<evidence type="ECO:0000313" key="3">
    <source>
        <dbReference type="EMBL" id="SVA08444.1"/>
    </source>
</evidence>
<protein>
    <submittedName>
        <fullName evidence="3">Uncharacterized protein</fullName>
    </submittedName>
</protein>
<dbReference type="Gene3D" id="3.40.50.720">
    <property type="entry name" value="NAD(P)-binding Rossmann-like Domain"/>
    <property type="match status" value="1"/>
</dbReference>
<evidence type="ECO:0000256" key="2">
    <source>
        <dbReference type="ARBA" id="ARBA00023002"/>
    </source>
</evidence>